<proteinExistence type="evidence at transcript level"/>
<protein>
    <submittedName>
        <fullName evidence="2">Predicted protein</fullName>
    </submittedName>
</protein>
<dbReference type="EMBL" id="AK371296">
    <property type="protein sequence ID" value="BAK02494.1"/>
    <property type="molecule type" value="mRNA"/>
</dbReference>
<name>F2E572_HORVV</name>
<evidence type="ECO:0000313" key="2">
    <source>
        <dbReference type="EMBL" id="BAK02494.1"/>
    </source>
</evidence>
<dbReference type="AlphaFoldDB" id="F2E572"/>
<feature type="region of interest" description="Disordered" evidence="1">
    <location>
        <begin position="24"/>
        <end position="62"/>
    </location>
</feature>
<organism evidence="2">
    <name type="scientific">Hordeum vulgare subsp. vulgare</name>
    <name type="common">Domesticated barley</name>
    <dbReference type="NCBI Taxonomy" id="112509"/>
    <lineage>
        <taxon>Eukaryota</taxon>
        <taxon>Viridiplantae</taxon>
        <taxon>Streptophyta</taxon>
        <taxon>Embryophyta</taxon>
        <taxon>Tracheophyta</taxon>
        <taxon>Spermatophyta</taxon>
        <taxon>Magnoliopsida</taxon>
        <taxon>Liliopsida</taxon>
        <taxon>Poales</taxon>
        <taxon>Poaceae</taxon>
        <taxon>BOP clade</taxon>
        <taxon>Pooideae</taxon>
        <taxon>Triticodae</taxon>
        <taxon>Triticeae</taxon>
        <taxon>Hordeinae</taxon>
        <taxon>Hordeum</taxon>
    </lineage>
</organism>
<accession>F2E572</accession>
<feature type="compositionally biased region" description="Polar residues" evidence="1">
    <location>
        <begin position="24"/>
        <end position="35"/>
    </location>
</feature>
<reference evidence="2" key="1">
    <citation type="journal article" date="2011" name="Plant Physiol.">
        <title>Comprehensive sequence analysis of 24,783 barley full-length cDNAs derived from 12 clone libraries.</title>
        <authorList>
            <person name="Matsumoto T."/>
            <person name="Tanaka T."/>
            <person name="Sakai H."/>
            <person name="Amano N."/>
            <person name="Kanamori H."/>
            <person name="Kurita K."/>
            <person name="Kikuta A."/>
            <person name="Kamiya K."/>
            <person name="Yamamoto M."/>
            <person name="Ikawa H."/>
            <person name="Fujii N."/>
            <person name="Hori K."/>
            <person name="Itoh T."/>
            <person name="Sato K."/>
        </authorList>
    </citation>
    <scope>NUCLEOTIDE SEQUENCE</scope>
</reference>
<sequence length="62" mass="7143">MNASQLIPFYPNLTMLLNRTTPFPNHQNLNHTLPSILQDEPAEWQSPSHPASFQDRLSQEVE</sequence>
<evidence type="ECO:0000256" key="1">
    <source>
        <dbReference type="SAM" id="MobiDB-lite"/>
    </source>
</evidence>